<protein>
    <recommendedName>
        <fullName evidence="3">NADH-ubiquinone oxidoreductase chain 5</fullName>
        <ecNumber evidence="2">7.1.1.2</ecNumber>
    </recommendedName>
</protein>
<dbReference type="Pfam" id="PF06455">
    <property type="entry name" value="NADH5_C"/>
    <property type="match status" value="1"/>
</dbReference>
<evidence type="ECO:0000259" key="15">
    <source>
        <dbReference type="Pfam" id="PF00361"/>
    </source>
</evidence>
<keyword evidence="8" id="KW-0249">Electron transport</keyword>
<dbReference type="OrthoDB" id="371891at2157"/>
<keyword evidence="6 14" id="KW-0812">Transmembrane</keyword>
<feature type="transmembrane region" description="Helical" evidence="14">
    <location>
        <begin position="348"/>
        <end position="365"/>
    </location>
</feature>
<dbReference type="PANTHER" id="PTHR42829">
    <property type="entry name" value="NADH-UBIQUINONE OXIDOREDUCTASE CHAIN 5"/>
    <property type="match status" value="1"/>
</dbReference>
<name>A0A1V0N320_9ARCH</name>
<dbReference type="RefSeq" id="WP_009887685.1">
    <property type="nucleotide sequence ID" value="NZ_CP015363.1"/>
</dbReference>
<feature type="domain" description="NADH:quinone oxidoreductase/Mrp antiporter transmembrane" evidence="15">
    <location>
        <begin position="126"/>
        <end position="419"/>
    </location>
</feature>
<feature type="transmembrane region" description="Helical" evidence="14">
    <location>
        <begin position="466"/>
        <end position="485"/>
    </location>
</feature>
<gene>
    <name evidence="18" type="ORF">FAD_0627</name>
</gene>
<feature type="transmembrane region" description="Helical" evidence="14">
    <location>
        <begin position="319"/>
        <end position="342"/>
    </location>
</feature>
<dbReference type="PRINTS" id="PR01434">
    <property type="entry name" value="NADHDHGNASE5"/>
</dbReference>
<reference evidence="18 19" key="1">
    <citation type="submission" date="2011-10" db="EMBL/GenBank/DDBJ databases">
        <title>Metabolic and evolutionary patterns in the extreme acidophile Ferroplasma acidiphilum.</title>
        <authorList>
            <person name="Golyshina O.V."/>
            <person name="Kozyavkin S.A."/>
            <person name="Tatusov R.L."/>
            <person name="Slesarev A.I."/>
            <person name="Golyshin P.N."/>
        </authorList>
    </citation>
    <scope>NUCLEOTIDE SEQUENCE [LARGE SCALE GENOMIC DNA]</scope>
    <source>
        <strain evidence="19">Y</strain>
    </source>
</reference>
<keyword evidence="5" id="KW-0679">Respiratory chain</keyword>
<evidence type="ECO:0000259" key="16">
    <source>
        <dbReference type="Pfam" id="PF00662"/>
    </source>
</evidence>
<dbReference type="GO" id="GO:0016020">
    <property type="term" value="C:membrane"/>
    <property type="evidence" value="ECO:0007669"/>
    <property type="project" value="UniProtKB-SubCell"/>
</dbReference>
<dbReference type="InterPro" id="IPR001750">
    <property type="entry name" value="ND/Mrp_TM"/>
</dbReference>
<evidence type="ECO:0000256" key="3">
    <source>
        <dbReference type="ARBA" id="ARBA00021096"/>
    </source>
</evidence>
<evidence type="ECO:0000256" key="4">
    <source>
        <dbReference type="ARBA" id="ARBA00022448"/>
    </source>
</evidence>
<feature type="transmembrane region" description="Helical" evidence="14">
    <location>
        <begin position="72"/>
        <end position="96"/>
    </location>
</feature>
<evidence type="ECO:0000256" key="1">
    <source>
        <dbReference type="ARBA" id="ARBA00004141"/>
    </source>
</evidence>
<evidence type="ECO:0000256" key="13">
    <source>
        <dbReference type="ARBA" id="ARBA00049551"/>
    </source>
</evidence>
<dbReference type="STRING" id="74969.FAD_0627"/>
<dbReference type="GO" id="GO:0042773">
    <property type="term" value="P:ATP synthesis coupled electron transport"/>
    <property type="evidence" value="ECO:0007669"/>
    <property type="project" value="InterPro"/>
</dbReference>
<feature type="transmembrane region" description="Helical" evidence="14">
    <location>
        <begin position="386"/>
        <end position="405"/>
    </location>
</feature>
<dbReference type="Pfam" id="PF00361">
    <property type="entry name" value="Proton_antipo_M"/>
    <property type="match status" value="1"/>
</dbReference>
<keyword evidence="12 14" id="KW-0472">Membrane</keyword>
<keyword evidence="9 14" id="KW-1133">Transmembrane helix</keyword>
<dbReference type="InterPro" id="IPR010934">
    <property type="entry name" value="NADH_DH_su5_C"/>
</dbReference>
<feature type="transmembrane region" description="Helical" evidence="14">
    <location>
        <begin position="281"/>
        <end position="307"/>
    </location>
</feature>
<keyword evidence="19" id="KW-1185">Reference proteome</keyword>
<evidence type="ECO:0000256" key="8">
    <source>
        <dbReference type="ARBA" id="ARBA00022982"/>
    </source>
</evidence>
<feature type="transmembrane region" description="Helical" evidence="14">
    <location>
        <begin position="108"/>
        <end position="125"/>
    </location>
</feature>
<evidence type="ECO:0000256" key="7">
    <source>
        <dbReference type="ARBA" id="ARBA00022967"/>
    </source>
</evidence>
<dbReference type="InterPro" id="IPR003945">
    <property type="entry name" value="NU5C-like"/>
</dbReference>
<dbReference type="KEGG" id="fai:FAD_0627"/>
<evidence type="ECO:0000256" key="10">
    <source>
        <dbReference type="ARBA" id="ARBA00023027"/>
    </source>
</evidence>
<dbReference type="EC" id="7.1.1.2" evidence="2"/>
<dbReference type="GO" id="GO:0008137">
    <property type="term" value="F:NADH dehydrogenase (ubiquinone) activity"/>
    <property type="evidence" value="ECO:0007669"/>
    <property type="project" value="UniProtKB-EC"/>
</dbReference>
<dbReference type="EMBL" id="CP015363">
    <property type="protein sequence ID" value="ARD84538.1"/>
    <property type="molecule type" value="Genomic_DNA"/>
</dbReference>
<dbReference type="InterPro" id="IPR018393">
    <property type="entry name" value="NADHpl_OxRdtase_5_subgr"/>
</dbReference>
<dbReference type="Proteomes" id="UP000192050">
    <property type="component" value="Chromosome"/>
</dbReference>
<evidence type="ECO:0000313" key="18">
    <source>
        <dbReference type="EMBL" id="ARD84538.1"/>
    </source>
</evidence>
<evidence type="ECO:0000256" key="14">
    <source>
        <dbReference type="SAM" id="Phobius"/>
    </source>
</evidence>
<dbReference type="GeneID" id="31676132"/>
<evidence type="ECO:0000313" key="19">
    <source>
        <dbReference type="Proteomes" id="UP000192050"/>
    </source>
</evidence>
<comment type="catalytic activity">
    <reaction evidence="13">
        <text>a ubiquinone + NADH + 5 H(+)(in) = a ubiquinol + NAD(+) + 4 H(+)(out)</text>
        <dbReference type="Rhea" id="RHEA:29091"/>
        <dbReference type="Rhea" id="RHEA-COMP:9565"/>
        <dbReference type="Rhea" id="RHEA-COMP:9566"/>
        <dbReference type="ChEBI" id="CHEBI:15378"/>
        <dbReference type="ChEBI" id="CHEBI:16389"/>
        <dbReference type="ChEBI" id="CHEBI:17976"/>
        <dbReference type="ChEBI" id="CHEBI:57540"/>
        <dbReference type="ChEBI" id="CHEBI:57945"/>
        <dbReference type="EC" id="7.1.1.2"/>
    </reaction>
</comment>
<evidence type="ECO:0000256" key="5">
    <source>
        <dbReference type="ARBA" id="ARBA00022660"/>
    </source>
</evidence>
<dbReference type="Pfam" id="PF00662">
    <property type="entry name" value="Proton_antipo_N"/>
    <property type="match status" value="1"/>
</dbReference>
<feature type="domain" description="NADH-Ubiquinone oxidoreductase (complex I) chain 5 N-terminal" evidence="16">
    <location>
        <begin position="66"/>
        <end position="110"/>
    </location>
</feature>
<evidence type="ECO:0000256" key="2">
    <source>
        <dbReference type="ARBA" id="ARBA00012944"/>
    </source>
</evidence>
<dbReference type="PRINTS" id="PR01435">
    <property type="entry name" value="NPOXDRDTASE5"/>
</dbReference>
<dbReference type="GeneID" id="16025834"/>
<sequence>MVSIYYFIFLLPLFGFPLEYIIGKYRLKYSGIFSSVMVLGSLILVILAYLYLLHHNFIYSHYTWFYNIDVGIYISHLTVIMAMMVAFMSLMITLFAMFYMKDDPRKNIYFSETSLFIAGMLGLVVSSNLVLFFLFWEIVGLCSYLLIGFWFFKPNAAAAAKKAFIVTRVGDLLFIIGMGVLFAKLVNIVPAGTSPLSIPYLIDNAQSIASAIGPDVLALATILFLAGAVAKSAQFPLHVWLPDSMEGPTTVSALIHAATMVTAGVYLVARLFPLFYYSASFSLYAVAIIGSFTAFYAGILAIVVNDIKRVIAYSTISELGYMMAAIGLGGVIGYSGVTFGMYHLVVHAVFKALLFMSAGVILVMLMELRNIKDMGGLFRKMPVTAILMLIGVVTLAAIPPTAGYFSRDQIISGAYEYFVNSGNIIPWLLLVFGEILTAIYAFRLYFLVFAGKPRSKLAEKAHDPKLIYLVPLMVLAFLSLTLGIIQKPFYTFLDSSVKIYSPPFIIAAIPVIFSFLGIAIAYAIYRYNVKGYTNITKNPLYKIIKNKFYFDWLYTEIISERIILPISYLIGVAERKFNDRIDSAGKDISDIGTDFRKIETGDIPFYVAFLIIGMIVIFAIIELIGVI</sequence>
<comment type="subcellular location">
    <subcellularLocation>
        <location evidence="1">Membrane</location>
        <topology evidence="1">Multi-pass membrane protein</topology>
    </subcellularLocation>
</comment>
<feature type="transmembrane region" description="Helical" evidence="14">
    <location>
        <begin position="505"/>
        <end position="525"/>
    </location>
</feature>
<feature type="transmembrane region" description="Helical" evidence="14">
    <location>
        <begin position="131"/>
        <end position="152"/>
    </location>
</feature>
<feature type="transmembrane region" description="Helical" evidence="14">
    <location>
        <begin position="605"/>
        <end position="626"/>
    </location>
</feature>
<keyword evidence="7" id="KW-1278">Translocase</keyword>
<feature type="transmembrane region" description="Helical" evidence="14">
    <location>
        <begin position="172"/>
        <end position="191"/>
    </location>
</feature>
<evidence type="ECO:0000256" key="6">
    <source>
        <dbReference type="ARBA" id="ARBA00022692"/>
    </source>
</evidence>
<dbReference type="InterPro" id="IPR001516">
    <property type="entry name" value="Proton_antipo_N"/>
</dbReference>
<accession>A0A1V0N320</accession>
<dbReference type="AlphaFoldDB" id="A0A1V0N320"/>
<evidence type="ECO:0000256" key="9">
    <source>
        <dbReference type="ARBA" id="ARBA00022989"/>
    </source>
</evidence>
<proteinExistence type="predicted"/>
<keyword evidence="4" id="KW-0813">Transport</keyword>
<feature type="transmembrane region" description="Helical" evidence="14">
    <location>
        <begin position="211"/>
        <end position="230"/>
    </location>
</feature>
<feature type="transmembrane region" description="Helical" evidence="14">
    <location>
        <begin position="29"/>
        <end position="52"/>
    </location>
</feature>
<feature type="transmembrane region" description="Helical" evidence="14">
    <location>
        <begin position="6"/>
        <end position="22"/>
    </location>
</feature>
<feature type="transmembrane region" description="Helical" evidence="14">
    <location>
        <begin position="251"/>
        <end position="269"/>
    </location>
</feature>
<keyword evidence="11" id="KW-0830">Ubiquinone</keyword>
<evidence type="ECO:0000256" key="12">
    <source>
        <dbReference type="ARBA" id="ARBA00023136"/>
    </source>
</evidence>
<feature type="transmembrane region" description="Helical" evidence="14">
    <location>
        <begin position="425"/>
        <end position="446"/>
    </location>
</feature>
<organism evidence="18 19">
    <name type="scientific">Ferroplasma acidiphilum</name>
    <dbReference type="NCBI Taxonomy" id="74969"/>
    <lineage>
        <taxon>Archaea</taxon>
        <taxon>Methanobacteriati</taxon>
        <taxon>Thermoplasmatota</taxon>
        <taxon>Thermoplasmata</taxon>
        <taxon>Thermoplasmatales</taxon>
        <taxon>Ferroplasmaceae</taxon>
        <taxon>Ferroplasma</taxon>
    </lineage>
</organism>
<evidence type="ECO:0000256" key="11">
    <source>
        <dbReference type="ARBA" id="ARBA00023075"/>
    </source>
</evidence>
<dbReference type="NCBIfam" id="TIGR01974">
    <property type="entry name" value="NDH_I_L"/>
    <property type="match status" value="1"/>
</dbReference>
<feature type="domain" description="NADH dehydrogenase subunit 5 C-terminal" evidence="17">
    <location>
        <begin position="440"/>
        <end position="562"/>
    </location>
</feature>
<keyword evidence="10" id="KW-0520">NAD</keyword>
<dbReference type="GO" id="GO:0003954">
    <property type="term" value="F:NADH dehydrogenase activity"/>
    <property type="evidence" value="ECO:0007669"/>
    <property type="project" value="TreeGrafter"/>
</dbReference>
<dbReference type="Gene3D" id="1.20.5.2700">
    <property type="match status" value="1"/>
</dbReference>
<dbReference type="PANTHER" id="PTHR42829:SF2">
    <property type="entry name" value="NADH-UBIQUINONE OXIDOREDUCTASE CHAIN 5"/>
    <property type="match status" value="1"/>
</dbReference>
<dbReference type="GO" id="GO:0015990">
    <property type="term" value="P:electron transport coupled proton transport"/>
    <property type="evidence" value="ECO:0007669"/>
    <property type="project" value="TreeGrafter"/>
</dbReference>
<evidence type="ECO:0000259" key="17">
    <source>
        <dbReference type="Pfam" id="PF06455"/>
    </source>
</evidence>